<dbReference type="EMBL" id="BLVO01000013">
    <property type="protein sequence ID" value="GFM33837.1"/>
    <property type="molecule type" value="Genomic_DNA"/>
</dbReference>
<dbReference type="GO" id="GO:0019172">
    <property type="term" value="F:glyoxalase III activity"/>
    <property type="evidence" value="ECO:0007669"/>
    <property type="project" value="TreeGrafter"/>
</dbReference>
<organism evidence="5 6">
    <name type="scientific">Desulfovibrio subterraneus</name>
    <dbReference type="NCBI Taxonomy" id="2718620"/>
    <lineage>
        <taxon>Bacteria</taxon>
        <taxon>Pseudomonadati</taxon>
        <taxon>Thermodesulfobacteriota</taxon>
        <taxon>Desulfovibrionia</taxon>
        <taxon>Desulfovibrionales</taxon>
        <taxon>Desulfovibrionaceae</taxon>
        <taxon>Desulfovibrio</taxon>
    </lineage>
</organism>
<protein>
    <submittedName>
        <fullName evidence="5">Dimethylallyltransferase</fullName>
    </submittedName>
</protein>
<dbReference type="InterPro" id="IPR002818">
    <property type="entry name" value="DJ-1/PfpI"/>
</dbReference>
<dbReference type="Pfam" id="PF01965">
    <property type="entry name" value="DJ-1_PfpI"/>
    <property type="match status" value="1"/>
</dbReference>
<dbReference type="PANTHER" id="PTHR48094:SF11">
    <property type="entry name" value="GLUTATHIONE-INDEPENDENT GLYOXALASE HSP31-RELATED"/>
    <property type="match status" value="1"/>
</dbReference>
<proteinExistence type="inferred from homology"/>
<dbReference type="GO" id="GO:0016740">
    <property type="term" value="F:transferase activity"/>
    <property type="evidence" value="ECO:0007669"/>
    <property type="project" value="UniProtKB-KW"/>
</dbReference>
<dbReference type="GO" id="GO:0019243">
    <property type="term" value="P:methylglyoxal catabolic process to D-lactate via S-lactoyl-glutathione"/>
    <property type="evidence" value="ECO:0007669"/>
    <property type="project" value="TreeGrafter"/>
</dbReference>
<dbReference type="PANTHER" id="PTHR48094">
    <property type="entry name" value="PROTEIN/NUCLEIC ACID DEGLYCASE DJ-1-RELATED"/>
    <property type="match status" value="1"/>
</dbReference>
<dbReference type="SUPFAM" id="SSF52317">
    <property type="entry name" value="Class I glutamine amidotransferase-like"/>
    <property type="match status" value="1"/>
</dbReference>
<evidence type="ECO:0000313" key="6">
    <source>
        <dbReference type="Proteomes" id="UP000503840"/>
    </source>
</evidence>
<dbReference type="InterPro" id="IPR029062">
    <property type="entry name" value="Class_I_gatase-like"/>
</dbReference>
<feature type="domain" description="DJ-1/PfpI" evidence="4">
    <location>
        <begin position="28"/>
        <end position="224"/>
    </location>
</feature>
<accession>A0A7J0BJD8</accession>
<name>A0A7J0BJD8_9BACT</name>
<sequence>MSKTVLMVLTSHDSLGDSGHPTGWWLEEMAAPYLLFRDAGLEVTVASPQGGKAPLDPRSVEEQAQNEWTRRFMQSKEAQEAVNDTIPVDMVRAEDYDVLFFPGGHGPMFDLAVDESVSELITDFILEKKPVAAVCHGPAALLAAKDGNDNPVVAGKKVTGFSNTEEIAVALHEVVPFLLEDALKEKGGRYECGPEWQPHVVEDGLLLTGQNPASSLPLAEAVLKRLGVNFVRK</sequence>
<dbReference type="InterPro" id="IPR050325">
    <property type="entry name" value="Prot/Nucl_acid_deglycase"/>
</dbReference>
<evidence type="ECO:0000256" key="2">
    <source>
        <dbReference type="ARBA" id="ARBA00023239"/>
    </source>
</evidence>
<dbReference type="CDD" id="cd03141">
    <property type="entry name" value="GATase1_Hsp31_like"/>
    <property type="match status" value="1"/>
</dbReference>
<dbReference type="RefSeq" id="WP_174405492.1">
    <property type="nucleotide sequence ID" value="NZ_BLVO01000013.1"/>
</dbReference>
<comment type="caution">
    <text evidence="5">The sequence shown here is derived from an EMBL/GenBank/DDBJ whole genome shotgun (WGS) entry which is preliminary data.</text>
</comment>
<evidence type="ECO:0000259" key="4">
    <source>
        <dbReference type="Pfam" id="PF01965"/>
    </source>
</evidence>
<comment type="similarity">
    <text evidence="3">Belongs to the peptidase C56 family. HSP31-like subfamily.</text>
</comment>
<dbReference type="Proteomes" id="UP000503840">
    <property type="component" value="Unassembled WGS sequence"/>
</dbReference>
<keyword evidence="5" id="KW-0808">Transferase</keyword>
<keyword evidence="6" id="KW-1185">Reference proteome</keyword>
<reference evidence="5 6" key="1">
    <citation type="submission" date="2020-05" db="EMBL/GenBank/DDBJ databases">
        <title>Draft genome sequence of Desulfovibrio sp. strain HN2T.</title>
        <authorList>
            <person name="Ueno A."/>
            <person name="Tamazawa S."/>
            <person name="Tamamura S."/>
            <person name="Murakami T."/>
            <person name="Kiyama T."/>
            <person name="Inomata H."/>
            <person name="Amano Y."/>
            <person name="Miyakawa K."/>
            <person name="Tamaki H."/>
            <person name="Naganuma T."/>
            <person name="Kaneko K."/>
        </authorList>
    </citation>
    <scope>NUCLEOTIDE SEQUENCE [LARGE SCALE GENOMIC DNA]</scope>
    <source>
        <strain evidence="5 6">HN2</strain>
    </source>
</reference>
<evidence type="ECO:0000313" key="5">
    <source>
        <dbReference type="EMBL" id="GFM33837.1"/>
    </source>
</evidence>
<keyword evidence="2" id="KW-0456">Lyase</keyword>
<evidence type="ECO:0000256" key="3">
    <source>
        <dbReference type="ARBA" id="ARBA00038493"/>
    </source>
</evidence>
<keyword evidence="1" id="KW-0346">Stress response</keyword>
<dbReference type="GO" id="GO:0005737">
    <property type="term" value="C:cytoplasm"/>
    <property type="evidence" value="ECO:0007669"/>
    <property type="project" value="TreeGrafter"/>
</dbReference>
<dbReference type="AlphaFoldDB" id="A0A7J0BJD8"/>
<dbReference type="Gene3D" id="3.40.50.880">
    <property type="match status" value="1"/>
</dbReference>
<evidence type="ECO:0000256" key="1">
    <source>
        <dbReference type="ARBA" id="ARBA00023016"/>
    </source>
</evidence>
<gene>
    <name evidence="5" type="ORF">DSM101010T_22020</name>
</gene>